<dbReference type="InterPro" id="IPR017871">
    <property type="entry name" value="ABC_transporter-like_CS"/>
</dbReference>
<dbReference type="PANTHER" id="PTHR43230:SF1">
    <property type="entry name" value="OLIGOPEPTIDE ABC TRANSPORTER, ATP-BINDING PROTEIN"/>
    <property type="match status" value="1"/>
</dbReference>
<organism evidence="5">
    <name type="scientific">marine sediment metagenome</name>
    <dbReference type="NCBI Taxonomy" id="412755"/>
    <lineage>
        <taxon>unclassified sequences</taxon>
        <taxon>metagenomes</taxon>
        <taxon>ecological metagenomes</taxon>
    </lineage>
</organism>
<name>X0X5P5_9ZZZZ</name>
<dbReference type="GO" id="GO:0005524">
    <property type="term" value="F:ATP binding"/>
    <property type="evidence" value="ECO:0007669"/>
    <property type="project" value="UniProtKB-KW"/>
</dbReference>
<evidence type="ECO:0000313" key="5">
    <source>
        <dbReference type="EMBL" id="GAG38370.1"/>
    </source>
</evidence>
<gene>
    <name evidence="5" type="ORF">S01H1_61980</name>
</gene>
<dbReference type="PANTHER" id="PTHR43230">
    <property type="entry name" value="ABC-TYPE DIPEPTIDE/OLIGOPEPTIDE TRANSPORT SYSTEM, ATPASE COMPONENT"/>
    <property type="match status" value="1"/>
</dbReference>
<keyword evidence="1" id="KW-0813">Transport</keyword>
<reference evidence="5" key="1">
    <citation type="journal article" date="2014" name="Front. Microbiol.">
        <title>High frequency of phylogenetically diverse reductive dehalogenase-homologous genes in deep subseafloor sedimentary metagenomes.</title>
        <authorList>
            <person name="Kawai M."/>
            <person name="Futagami T."/>
            <person name="Toyoda A."/>
            <person name="Takaki Y."/>
            <person name="Nishi S."/>
            <person name="Hori S."/>
            <person name="Arai W."/>
            <person name="Tsubouchi T."/>
            <person name="Morono Y."/>
            <person name="Uchiyama I."/>
            <person name="Ito T."/>
            <person name="Fujiyama A."/>
            <person name="Inagaki F."/>
            <person name="Takami H."/>
        </authorList>
    </citation>
    <scope>NUCLEOTIDE SEQUENCE</scope>
    <source>
        <strain evidence="5">Expedition CK06-06</strain>
    </source>
</reference>
<dbReference type="InterPro" id="IPR013563">
    <property type="entry name" value="Oligopep_ABC_C"/>
</dbReference>
<dbReference type="NCBIfam" id="TIGR01727">
    <property type="entry name" value="oligo_HPY"/>
    <property type="match status" value="1"/>
</dbReference>
<feature type="non-terminal residue" evidence="5">
    <location>
        <position position="217"/>
    </location>
</feature>
<accession>X0X5P5</accession>
<dbReference type="Pfam" id="PF08352">
    <property type="entry name" value="oligo_HPY"/>
    <property type="match status" value="1"/>
</dbReference>
<dbReference type="GO" id="GO:0015833">
    <property type="term" value="P:peptide transport"/>
    <property type="evidence" value="ECO:0007669"/>
    <property type="project" value="InterPro"/>
</dbReference>
<dbReference type="InterPro" id="IPR027417">
    <property type="entry name" value="P-loop_NTPase"/>
</dbReference>
<dbReference type="SUPFAM" id="SSF52540">
    <property type="entry name" value="P-loop containing nucleoside triphosphate hydrolases"/>
    <property type="match status" value="1"/>
</dbReference>
<dbReference type="Gene3D" id="3.40.50.300">
    <property type="entry name" value="P-loop containing nucleotide triphosphate hydrolases"/>
    <property type="match status" value="1"/>
</dbReference>
<keyword evidence="2" id="KW-0547">Nucleotide-binding</keyword>
<keyword evidence="3" id="KW-0067">ATP-binding</keyword>
<dbReference type="InterPro" id="IPR003439">
    <property type="entry name" value="ABC_transporter-like_ATP-bd"/>
</dbReference>
<evidence type="ECO:0000256" key="2">
    <source>
        <dbReference type="ARBA" id="ARBA00022741"/>
    </source>
</evidence>
<feature type="domain" description="ABC transporter" evidence="4">
    <location>
        <begin position="2"/>
        <end position="167"/>
    </location>
</feature>
<dbReference type="PROSITE" id="PS00211">
    <property type="entry name" value="ABC_TRANSPORTER_1"/>
    <property type="match status" value="1"/>
</dbReference>
<dbReference type="GO" id="GO:0016887">
    <property type="term" value="F:ATP hydrolysis activity"/>
    <property type="evidence" value="ECO:0007669"/>
    <property type="project" value="InterPro"/>
</dbReference>
<protein>
    <recommendedName>
        <fullName evidence="4">ABC transporter domain-containing protein</fullName>
    </recommendedName>
</protein>
<dbReference type="EMBL" id="BARS01040679">
    <property type="protein sequence ID" value="GAG38370.1"/>
    <property type="molecule type" value="Genomic_DNA"/>
</dbReference>
<evidence type="ECO:0000259" key="4">
    <source>
        <dbReference type="PROSITE" id="PS50893"/>
    </source>
</evidence>
<dbReference type="AlphaFoldDB" id="X0X5P5"/>
<evidence type="ECO:0000256" key="1">
    <source>
        <dbReference type="ARBA" id="ARBA00022448"/>
    </source>
</evidence>
<evidence type="ECO:0000256" key="3">
    <source>
        <dbReference type="ARBA" id="ARBA00022840"/>
    </source>
</evidence>
<proteinExistence type="predicted"/>
<comment type="caution">
    <text evidence="5">The sequence shown here is derived from an EMBL/GenBank/DDBJ whole genome shotgun (WGS) entry which is preliminary data.</text>
</comment>
<dbReference type="Pfam" id="PF00005">
    <property type="entry name" value="ABC_tran"/>
    <property type="match status" value="1"/>
</dbReference>
<sequence length="217" mass="24161">MERVQPIFQNPFETFNPLRRVDTYLYATAVNYGIAKSGESTDGVVDDALGSVGLSLEEVRGRYPHELSGGQLQRVSVARALIPRPSLLIADEPVSMVDASLRMSIVNLFKELKEKSGVSIIYITHDLATAYYISDRIAIMLRGSFVEMGPVEKVLSEPLHPYTKILKESVPKPVLGEKWKDKIELSTLEAKEFARVGCKFAGRCPSVMDICKKEDPK</sequence>
<dbReference type="PROSITE" id="PS50893">
    <property type="entry name" value="ABC_TRANSPORTER_2"/>
    <property type="match status" value="1"/>
</dbReference>